<evidence type="ECO:0000256" key="2">
    <source>
        <dbReference type="ARBA" id="ARBA00001946"/>
    </source>
</evidence>
<dbReference type="PANTHER" id="PTHR43028:SF4">
    <property type="entry name" value="INOSITOL MONOPHOSPHATASE 3"/>
    <property type="match status" value="1"/>
</dbReference>
<dbReference type="Pfam" id="PF00459">
    <property type="entry name" value="Inositol_P"/>
    <property type="match status" value="1"/>
</dbReference>
<dbReference type="EC" id="3.1.3.25" evidence="6"/>
<sequence>MNLGGTVKINKVGVCIVTISFLLLFIYIFIGHPDDTNSSRLLATPDEENRVNMKALLVAAKEVAEKGGQQVRSARKLADMHIQSKGKTKEGVNDPVTDADFKSHCVMYHGLKKKFPKLKVISEEHDTNECNTPPSLDVVDMEGQTLPDLMVANEDVTIWIDPLDATKEFTENLLQYVTTMVCVAVKGKPIIGVIHFPFAEPQVTYWTWGNVARSESVKKLARTKPNVEAPNITVSMSHTGEVQKLAQVAFGPNVKITKAAGAGYKVMEVVKGNVDIYLHSTAIKKWDVCAGNAVINSVLGVMTDLKGNKLDYSSEAGALNNGGIFAAVSEADLFLDKITNPSLK</sequence>
<protein>
    <recommendedName>
        <fullName evidence="6">inositol-phosphate phosphatase</fullName>
        <ecNumber evidence="6">3.1.3.25</ecNumber>
    </recommendedName>
    <alternativeName>
        <fullName evidence="13">Myo-inositol monophosphatase A3</fullName>
    </alternativeName>
</protein>
<evidence type="ECO:0000256" key="1">
    <source>
        <dbReference type="ARBA" id="ARBA00001033"/>
    </source>
</evidence>
<evidence type="ECO:0000256" key="15">
    <source>
        <dbReference type="SAM" id="Phobius"/>
    </source>
</evidence>
<keyword evidence="8 14" id="KW-0479">Metal-binding</keyword>
<dbReference type="GO" id="GO:0008254">
    <property type="term" value="F:3'-nucleotidase activity"/>
    <property type="evidence" value="ECO:0007669"/>
    <property type="project" value="TreeGrafter"/>
</dbReference>
<dbReference type="GO" id="GO:0012505">
    <property type="term" value="C:endomembrane system"/>
    <property type="evidence" value="ECO:0007669"/>
    <property type="project" value="TreeGrafter"/>
</dbReference>
<dbReference type="AlphaFoldDB" id="A0A8S1DU17"/>
<accession>A0A8S1DU17</accession>
<comment type="similarity">
    <text evidence="5">Belongs to the inositol monophosphatase superfamily.</text>
</comment>
<evidence type="ECO:0000256" key="11">
    <source>
        <dbReference type="ARBA" id="ARBA00022989"/>
    </source>
</evidence>
<comment type="caution">
    <text evidence="16">The sequence shown here is derived from an EMBL/GenBank/DDBJ whole genome shotgun (WGS) entry which is preliminary data.</text>
</comment>
<evidence type="ECO:0000256" key="6">
    <source>
        <dbReference type="ARBA" id="ARBA00013106"/>
    </source>
</evidence>
<keyword evidence="11 15" id="KW-1133">Transmembrane helix</keyword>
<dbReference type="InterPro" id="IPR050725">
    <property type="entry name" value="CysQ/Inositol_MonoPase"/>
</dbReference>
<evidence type="ECO:0000256" key="8">
    <source>
        <dbReference type="ARBA" id="ARBA00022723"/>
    </source>
</evidence>
<evidence type="ECO:0000256" key="12">
    <source>
        <dbReference type="ARBA" id="ARBA00023136"/>
    </source>
</evidence>
<feature type="binding site" evidence="14">
    <location>
        <position position="164"/>
    </location>
    <ligand>
        <name>Mg(2+)</name>
        <dbReference type="ChEBI" id="CHEBI:18420"/>
        <label>1</label>
        <note>catalytic</note>
    </ligand>
</feature>
<dbReference type="GO" id="GO:0046872">
    <property type="term" value="F:metal ion binding"/>
    <property type="evidence" value="ECO:0007669"/>
    <property type="project" value="UniProtKB-KW"/>
</dbReference>
<evidence type="ECO:0000256" key="7">
    <source>
        <dbReference type="ARBA" id="ARBA00022692"/>
    </source>
</evidence>
<evidence type="ECO:0000256" key="13">
    <source>
        <dbReference type="ARBA" id="ARBA00042119"/>
    </source>
</evidence>
<keyword evidence="9" id="KW-0378">Hydrolase</keyword>
<evidence type="ECO:0000256" key="3">
    <source>
        <dbReference type="ARBA" id="ARBA00004167"/>
    </source>
</evidence>
<dbReference type="InterPro" id="IPR000760">
    <property type="entry name" value="Inositol_monophosphatase-like"/>
</dbReference>
<comment type="catalytic activity">
    <reaction evidence="1">
        <text>a myo-inositol phosphate + H2O = myo-inositol + phosphate</text>
        <dbReference type="Rhea" id="RHEA:24056"/>
        <dbReference type="ChEBI" id="CHEBI:15377"/>
        <dbReference type="ChEBI" id="CHEBI:17268"/>
        <dbReference type="ChEBI" id="CHEBI:43474"/>
        <dbReference type="ChEBI" id="CHEBI:84139"/>
        <dbReference type="EC" id="3.1.3.25"/>
    </reaction>
</comment>
<dbReference type="GO" id="GO:0005737">
    <property type="term" value="C:cytoplasm"/>
    <property type="evidence" value="ECO:0007669"/>
    <property type="project" value="UniProtKB-ARBA"/>
</dbReference>
<dbReference type="GO" id="GO:0052834">
    <property type="term" value="F:inositol monophosphate phosphatase activity"/>
    <property type="evidence" value="ECO:0007669"/>
    <property type="project" value="UniProtKB-EC"/>
</dbReference>
<keyword evidence="17" id="KW-1185">Reference proteome</keyword>
<evidence type="ECO:0000313" key="17">
    <source>
        <dbReference type="Proteomes" id="UP000494165"/>
    </source>
</evidence>
<evidence type="ECO:0000313" key="16">
    <source>
        <dbReference type="EMBL" id="CAB3381650.1"/>
    </source>
</evidence>
<comment type="pathway">
    <text evidence="4">Polyol metabolism; myo-inositol biosynthesis; myo-inositol from D-glucose 6-phosphate: step 2/2.</text>
</comment>
<dbReference type="FunFam" id="3.30.540.10:FF:000012">
    <property type="entry name" value="Blast:Putative inositol monophosphatase 3"/>
    <property type="match status" value="1"/>
</dbReference>
<gene>
    <name evidence="16" type="ORF">CLODIP_2_CD13442</name>
</gene>
<feature type="binding site" evidence="14">
    <location>
        <position position="163"/>
    </location>
    <ligand>
        <name>Mg(2+)</name>
        <dbReference type="ChEBI" id="CHEBI:18420"/>
        <label>1</label>
        <note>catalytic</note>
    </ligand>
</feature>
<reference evidence="16 17" key="1">
    <citation type="submission" date="2020-04" db="EMBL/GenBank/DDBJ databases">
        <authorList>
            <person name="Alioto T."/>
            <person name="Alioto T."/>
            <person name="Gomez Garrido J."/>
        </authorList>
    </citation>
    <scope>NUCLEOTIDE SEQUENCE [LARGE SCALE GENOMIC DNA]</scope>
</reference>
<evidence type="ECO:0000256" key="10">
    <source>
        <dbReference type="ARBA" id="ARBA00022842"/>
    </source>
</evidence>
<proteinExistence type="inferred from homology"/>
<evidence type="ECO:0000256" key="9">
    <source>
        <dbReference type="ARBA" id="ARBA00022801"/>
    </source>
</evidence>
<feature type="binding site" evidence="14">
    <location>
        <position position="161"/>
    </location>
    <ligand>
        <name>Mg(2+)</name>
        <dbReference type="ChEBI" id="CHEBI:18420"/>
        <label>1</label>
        <note>catalytic</note>
    </ligand>
</feature>
<organism evidence="16 17">
    <name type="scientific">Cloeon dipterum</name>
    <dbReference type="NCBI Taxonomy" id="197152"/>
    <lineage>
        <taxon>Eukaryota</taxon>
        <taxon>Metazoa</taxon>
        <taxon>Ecdysozoa</taxon>
        <taxon>Arthropoda</taxon>
        <taxon>Hexapoda</taxon>
        <taxon>Insecta</taxon>
        <taxon>Pterygota</taxon>
        <taxon>Palaeoptera</taxon>
        <taxon>Ephemeroptera</taxon>
        <taxon>Pisciforma</taxon>
        <taxon>Baetidae</taxon>
        <taxon>Cloeon</taxon>
    </lineage>
</organism>
<comment type="cofactor">
    <cofactor evidence="2 14">
        <name>Mg(2+)</name>
        <dbReference type="ChEBI" id="CHEBI:18420"/>
    </cofactor>
</comment>
<dbReference type="Gene3D" id="3.40.190.80">
    <property type="match status" value="1"/>
</dbReference>
<keyword evidence="7 15" id="KW-0812">Transmembrane</keyword>
<keyword evidence="12 15" id="KW-0472">Membrane</keyword>
<feature type="binding site" evidence="14">
    <location>
        <position position="287"/>
    </location>
    <ligand>
        <name>Mg(2+)</name>
        <dbReference type="ChEBI" id="CHEBI:18420"/>
        <label>1</label>
        <note>catalytic</note>
    </ligand>
</feature>
<dbReference type="OrthoDB" id="74460at2759"/>
<feature type="binding site" evidence="14">
    <location>
        <position position="123"/>
    </location>
    <ligand>
        <name>Mg(2+)</name>
        <dbReference type="ChEBI" id="CHEBI:18420"/>
        <label>1</label>
        <note>catalytic</note>
    </ligand>
</feature>
<evidence type="ECO:0000256" key="14">
    <source>
        <dbReference type="PIRSR" id="PIRSR600760-2"/>
    </source>
</evidence>
<comment type="subcellular location">
    <subcellularLocation>
        <location evidence="3">Membrane</location>
        <topology evidence="3">Single-pass membrane protein</topology>
    </subcellularLocation>
</comment>
<dbReference type="GO" id="GO:0016020">
    <property type="term" value="C:membrane"/>
    <property type="evidence" value="ECO:0007669"/>
    <property type="project" value="UniProtKB-SubCell"/>
</dbReference>
<evidence type="ECO:0000256" key="4">
    <source>
        <dbReference type="ARBA" id="ARBA00005152"/>
    </source>
</evidence>
<dbReference type="PRINTS" id="PR00377">
    <property type="entry name" value="IMPHPHTASES"/>
</dbReference>
<dbReference type="Gene3D" id="3.30.540.10">
    <property type="entry name" value="Fructose-1,6-Bisphosphatase, subunit A, domain 1"/>
    <property type="match status" value="1"/>
</dbReference>
<dbReference type="EMBL" id="CADEPI010000240">
    <property type="protein sequence ID" value="CAB3381650.1"/>
    <property type="molecule type" value="Genomic_DNA"/>
</dbReference>
<name>A0A8S1DU17_9INSE</name>
<dbReference type="SUPFAM" id="SSF56655">
    <property type="entry name" value="Carbohydrate phosphatase"/>
    <property type="match status" value="1"/>
</dbReference>
<dbReference type="Proteomes" id="UP000494165">
    <property type="component" value="Unassembled WGS sequence"/>
</dbReference>
<keyword evidence="10 14" id="KW-0460">Magnesium</keyword>
<feature type="transmembrane region" description="Helical" evidence="15">
    <location>
        <begin position="12"/>
        <end position="30"/>
    </location>
</feature>
<evidence type="ECO:0000256" key="5">
    <source>
        <dbReference type="ARBA" id="ARBA00009759"/>
    </source>
</evidence>
<dbReference type="PANTHER" id="PTHR43028">
    <property type="entry name" value="3'(2'),5'-BISPHOSPHATE NUCLEOTIDASE 1"/>
    <property type="match status" value="1"/>
</dbReference>